<keyword evidence="2" id="KW-1185">Reference proteome</keyword>
<comment type="caution">
    <text evidence="1">The sequence shown here is derived from an EMBL/GenBank/DDBJ whole genome shotgun (WGS) entry which is preliminary data.</text>
</comment>
<sequence length="67" mass="7069">MRANSLRVIGVFSSSSIPSWFMAGGGEGVTERRLGGLFSPERVLLDSAIVLECSSPVESPNDSGEIL</sequence>
<dbReference type="Proteomes" id="UP001341840">
    <property type="component" value="Unassembled WGS sequence"/>
</dbReference>
<dbReference type="EMBL" id="JASCZI010031999">
    <property type="protein sequence ID" value="MED6127741.1"/>
    <property type="molecule type" value="Genomic_DNA"/>
</dbReference>
<organism evidence="1 2">
    <name type="scientific">Stylosanthes scabra</name>
    <dbReference type="NCBI Taxonomy" id="79078"/>
    <lineage>
        <taxon>Eukaryota</taxon>
        <taxon>Viridiplantae</taxon>
        <taxon>Streptophyta</taxon>
        <taxon>Embryophyta</taxon>
        <taxon>Tracheophyta</taxon>
        <taxon>Spermatophyta</taxon>
        <taxon>Magnoliopsida</taxon>
        <taxon>eudicotyledons</taxon>
        <taxon>Gunneridae</taxon>
        <taxon>Pentapetalae</taxon>
        <taxon>rosids</taxon>
        <taxon>fabids</taxon>
        <taxon>Fabales</taxon>
        <taxon>Fabaceae</taxon>
        <taxon>Papilionoideae</taxon>
        <taxon>50 kb inversion clade</taxon>
        <taxon>dalbergioids sensu lato</taxon>
        <taxon>Dalbergieae</taxon>
        <taxon>Pterocarpus clade</taxon>
        <taxon>Stylosanthes</taxon>
    </lineage>
</organism>
<proteinExistence type="predicted"/>
<evidence type="ECO:0000313" key="2">
    <source>
        <dbReference type="Proteomes" id="UP001341840"/>
    </source>
</evidence>
<evidence type="ECO:0000313" key="1">
    <source>
        <dbReference type="EMBL" id="MED6127741.1"/>
    </source>
</evidence>
<accession>A0ABU6RVD5</accession>
<reference evidence="1 2" key="1">
    <citation type="journal article" date="2023" name="Plants (Basel)">
        <title>Bridging the Gap: Combining Genomics and Transcriptomics Approaches to Understand Stylosanthes scabra, an Orphan Legume from the Brazilian Caatinga.</title>
        <authorList>
            <person name="Ferreira-Neto J.R.C."/>
            <person name="da Silva M.D."/>
            <person name="Binneck E."/>
            <person name="de Melo N.F."/>
            <person name="da Silva R.H."/>
            <person name="de Melo A.L.T.M."/>
            <person name="Pandolfi V."/>
            <person name="Bustamante F.O."/>
            <person name="Brasileiro-Vidal A.C."/>
            <person name="Benko-Iseppon A.M."/>
        </authorList>
    </citation>
    <scope>NUCLEOTIDE SEQUENCE [LARGE SCALE GENOMIC DNA]</scope>
    <source>
        <tissue evidence="1">Leaves</tissue>
    </source>
</reference>
<gene>
    <name evidence="1" type="ORF">PIB30_091022</name>
</gene>
<name>A0ABU6RVD5_9FABA</name>
<protein>
    <submittedName>
        <fullName evidence="1">Uncharacterized protein</fullName>
    </submittedName>
</protein>